<dbReference type="InterPro" id="IPR005841">
    <property type="entry name" value="Alpha-D-phosphohexomutase_SF"/>
</dbReference>
<feature type="domain" description="Alpha-D-phosphohexomutase alpha/beta/alpha" evidence="14">
    <location>
        <begin position="265"/>
        <end position="379"/>
    </location>
</feature>
<accession>V2UUL4</accession>
<feature type="domain" description="Alpha-D-phosphohexomutase C-terminal" evidence="11">
    <location>
        <begin position="407"/>
        <end position="457"/>
    </location>
</feature>
<keyword evidence="6" id="KW-0597">Phosphoprotein</keyword>
<dbReference type="Gene3D" id="3.30.310.50">
    <property type="entry name" value="Alpha-D-phosphohexomutase, C-terminal domain"/>
    <property type="match status" value="1"/>
</dbReference>
<keyword evidence="9" id="KW-0413">Isomerase</keyword>
<dbReference type="Pfam" id="PF02878">
    <property type="entry name" value="PGM_PMM_I"/>
    <property type="match status" value="1"/>
</dbReference>
<dbReference type="EMBL" id="AYEU01000003">
    <property type="protein sequence ID" value="ESK52281.1"/>
    <property type="molecule type" value="Genomic_DNA"/>
</dbReference>
<evidence type="ECO:0000259" key="11">
    <source>
        <dbReference type="Pfam" id="PF00408"/>
    </source>
</evidence>
<dbReference type="OrthoDB" id="9803322at2"/>
<evidence type="ECO:0000256" key="10">
    <source>
        <dbReference type="RuleBase" id="RU004326"/>
    </source>
</evidence>
<keyword evidence="16" id="KW-1185">Reference proteome</keyword>
<proteinExistence type="inferred from homology"/>
<comment type="cofactor">
    <cofactor evidence="2">
        <name>Mg(2+)</name>
        <dbReference type="ChEBI" id="CHEBI:18420"/>
    </cofactor>
</comment>
<dbReference type="Proteomes" id="UP000018418">
    <property type="component" value="Unassembled WGS sequence"/>
</dbReference>
<dbReference type="GO" id="GO:0004615">
    <property type="term" value="F:phosphomannomutase activity"/>
    <property type="evidence" value="ECO:0007669"/>
    <property type="project" value="UniProtKB-EC"/>
</dbReference>
<evidence type="ECO:0000313" key="15">
    <source>
        <dbReference type="EMBL" id="ESK52281.1"/>
    </source>
</evidence>
<dbReference type="CDD" id="cd03089">
    <property type="entry name" value="PMM_PGM"/>
    <property type="match status" value="1"/>
</dbReference>
<keyword evidence="7 10" id="KW-0479">Metal-binding</keyword>
<dbReference type="RefSeq" id="WP_004903167.1">
    <property type="nucleotide sequence ID" value="NZ_BBTI01000004.1"/>
</dbReference>
<dbReference type="PROSITE" id="PS00710">
    <property type="entry name" value="PGM_PMM"/>
    <property type="match status" value="1"/>
</dbReference>
<dbReference type="STRING" id="396323.VH98_08960"/>
<dbReference type="Pfam" id="PF02879">
    <property type="entry name" value="PGM_PMM_II"/>
    <property type="match status" value="1"/>
</dbReference>
<dbReference type="PATRIC" id="fig|1341683.3.peg.425"/>
<dbReference type="InterPro" id="IPR016066">
    <property type="entry name" value="A-D-PHexomutase_CS"/>
</dbReference>
<evidence type="ECO:0000256" key="5">
    <source>
        <dbReference type="ARBA" id="ARBA00012730"/>
    </source>
</evidence>
<dbReference type="SUPFAM" id="SSF55957">
    <property type="entry name" value="Phosphoglucomutase, C-terminal domain"/>
    <property type="match status" value="1"/>
</dbReference>
<evidence type="ECO:0000256" key="7">
    <source>
        <dbReference type="ARBA" id="ARBA00022723"/>
    </source>
</evidence>
<dbReference type="GO" id="GO:0005975">
    <property type="term" value="P:carbohydrate metabolic process"/>
    <property type="evidence" value="ECO:0007669"/>
    <property type="project" value="InterPro"/>
</dbReference>
<evidence type="ECO:0000259" key="14">
    <source>
        <dbReference type="Pfam" id="PF02880"/>
    </source>
</evidence>
<evidence type="ECO:0000256" key="4">
    <source>
        <dbReference type="ARBA" id="ARBA00010231"/>
    </source>
</evidence>
<dbReference type="InterPro" id="IPR005846">
    <property type="entry name" value="A-D-PHexomutase_a/b/a-III"/>
</dbReference>
<comment type="pathway">
    <text evidence="3">Nucleotide-sugar biosynthesis; GDP-alpha-D-mannose biosynthesis; alpha-D-mannose 1-phosphate from D-fructose 6-phosphate: step 2/2.</text>
</comment>
<evidence type="ECO:0000313" key="16">
    <source>
        <dbReference type="Proteomes" id="UP000018418"/>
    </source>
</evidence>
<evidence type="ECO:0000256" key="1">
    <source>
        <dbReference type="ARBA" id="ARBA00000586"/>
    </source>
</evidence>
<evidence type="ECO:0000256" key="8">
    <source>
        <dbReference type="ARBA" id="ARBA00022842"/>
    </source>
</evidence>
<reference evidence="15 16" key="1">
    <citation type="submission" date="2013-10" db="EMBL/GenBank/DDBJ databases">
        <title>The Genome Sequence of Acinetobacter brisouii CIP 110357.</title>
        <authorList>
            <consortium name="The Broad Institute Genomics Platform"/>
            <consortium name="The Broad Institute Genome Sequencing Center for Infectious Disease"/>
            <person name="Cerqueira G."/>
            <person name="Feldgarden M."/>
            <person name="Courvalin P."/>
            <person name="Grillot-Courvalin C."/>
            <person name="Clermont D."/>
            <person name="Rocha E."/>
            <person name="Yoon E.-J."/>
            <person name="Nemec A."/>
            <person name="Young S.K."/>
            <person name="Zeng Q."/>
            <person name="Gargeya S."/>
            <person name="Fitzgerald M."/>
            <person name="Abouelleil A."/>
            <person name="Alvarado L."/>
            <person name="Berlin A.M."/>
            <person name="Chapman S.B."/>
            <person name="Gainer-Dewar J."/>
            <person name="Goldberg J."/>
            <person name="Gnerre S."/>
            <person name="Griggs A."/>
            <person name="Gujja S."/>
            <person name="Hansen M."/>
            <person name="Howarth C."/>
            <person name="Imamovic A."/>
            <person name="Ireland A."/>
            <person name="Larimer J."/>
            <person name="McCowan C."/>
            <person name="Murphy C."/>
            <person name="Pearson M."/>
            <person name="Poon T.W."/>
            <person name="Priest M."/>
            <person name="Roberts A."/>
            <person name="Saif S."/>
            <person name="Shea T."/>
            <person name="Sykes S."/>
            <person name="Wortman J."/>
            <person name="Nusbaum C."/>
            <person name="Birren B."/>
        </authorList>
    </citation>
    <scope>NUCLEOTIDE SEQUENCE [LARGE SCALE GENOMIC DNA]</scope>
    <source>
        <strain evidence="15 16">CIP 110357</strain>
    </source>
</reference>
<dbReference type="PRINTS" id="PR00509">
    <property type="entry name" value="PGMPMM"/>
</dbReference>
<feature type="domain" description="Alpha-D-phosphohexomutase alpha/beta/alpha" evidence="12">
    <location>
        <begin position="12"/>
        <end position="136"/>
    </location>
</feature>
<dbReference type="InterPro" id="IPR005843">
    <property type="entry name" value="A-D-PHexomutase_C"/>
</dbReference>
<dbReference type="Pfam" id="PF00408">
    <property type="entry name" value="PGM_PMM_IV"/>
    <property type="match status" value="1"/>
</dbReference>
<dbReference type="AlphaFoldDB" id="V2UUL4"/>
<dbReference type="PANTHER" id="PTHR43771">
    <property type="entry name" value="PHOSPHOMANNOMUTASE"/>
    <property type="match status" value="1"/>
</dbReference>
<keyword evidence="8 10" id="KW-0460">Magnesium</keyword>
<evidence type="ECO:0000259" key="12">
    <source>
        <dbReference type="Pfam" id="PF02878"/>
    </source>
</evidence>
<evidence type="ECO:0000256" key="2">
    <source>
        <dbReference type="ARBA" id="ARBA00001946"/>
    </source>
</evidence>
<dbReference type="Pfam" id="PF02880">
    <property type="entry name" value="PGM_PMM_III"/>
    <property type="match status" value="1"/>
</dbReference>
<evidence type="ECO:0000256" key="3">
    <source>
        <dbReference type="ARBA" id="ARBA00004699"/>
    </source>
</evidence>
<evidence type="ECO:0000256" key="9">
    <source>
        <dbReference type="ARBA" id="ARBA00023235"/>
    </source>
</evidence>
<dbReference type="PANTHER" id="PTHR43771:SF2">
    <property type="entry name" value="PHOSPHOMANNOMUTASE_PHOSPHOGLUCOMUTASE"/>
    <property type="match status" value="1"/>
</dbReference>
<evidence type="ECO:0000256" key="6">
    <source>
        <dbReference type="ARBA" id="ARBA00022553"/>
    </source>
</evidence>
<dbReference type="InterPro" id="IPR005845">
    <property type="entry name" value="A-D-PHexomutase_a/b/a-II"/>
</dbReference>
<dbReference type="InterPro" id="IPR036900">
    <property type="entry name" value="A-D-PHexomutase_C_sf"/>
</dbReference>
<dbReference type="GO" id="GO:0000287">
    <property type="term" value="F:magnesium ion binding"/>
    <property type="evidence" value="ECO:0007669"/>
    <property type="project" value="InterPro"/>
</dbReference>
<feature type="domain" description="Alpha-D-phosphohexomutase alpha/beta/alpha" evidence="13">
    <location>
        <begin position="159"/>
        <end position="259"/>
    </location>
</feature>
<name>V2UUL4_9GAMM</name>
<protein>
    <recommendedName>
        <fullName evidence="5">phosphomannomutase</fullName>
        <ecNumber evidence="5">5.4.2.8</ecNumber>
    </recommendedName>
</protein>
<organism evidence="15 16">
    <name type="scientific">Acinetobacter brisouii CIP 110357</name>
    <dbReference type="NCBI Taxonomy" id="1341683"/>
    <lineage>
        <taxon>Bacteria</taxon>
        <taxon>Pseudomonadati</taxon>
        <taxon>Pseudomonadota</taxon>
        <taxon>Gammaproteobacteria</taxon>
        <taxon>Moraxellales</taxon>
        <taxon>Moraxellaceae</taxon>
        <taxon>Acinetobacter</taxon>
    </lineage>
</organism>
<gene>
    <name evidence="15" type="ORF">P255_00432</name>
</gene>
<dbReference type="Gene3D" id="3.40.120.10">
    <property type="entry name" value="Alpha-D-Glucose-1,6-Bisphosphate, subunit A, domain 3"/>
    <property type="match status" value="3"/>
</dbReference>
<dbReference type="SUPFAM" id="SSF53738">
    <property type="entry name" value="Phosphoglucomutase, first 3 domains"/>
    <property type="match status" value="3"/>
</dbReference>
<comment type="catalytic activity">
    <reaction evidence="1">
        <text>alpha-D-mannose 1-phosphate = D-mannose 6-phosphate</text>
        <dbReference type="Rhea" id="RHEA:11140"/>
        <dbReference type="ChEBI" id="CHEBI:58409"/>
        <dbReference type="ChEBI" id="CHEBI:58735"/>
        <dbReference type="EC" id="5.4.2.8"/>
    </reaction>
</comment>
<dbReference type="InterPro" id="IPR005844">
    <property type="entry name" value="A-D-PHexomutase_a/b/a-I"/>
</dbReference>
<sequence>MQLNKNDFPAHIFRAYDIRGKLDVLTPAVVQAIAEALSQQYLQHRVMTVVLGYDARLTSPSYAEILQQTFKKNGLNVIELGCCSTPCLYFFAMQHGGNGVMVTASHNPKSDNGVKWMCQGDPSSPEQIQQVALSAQQHYQQQQCAIPFVDQPHQFIESYKTEYLQYLQRDIHLARPLKVVVDGLYGSAGQYAVAILQRLGCQVIALRCEANGEFPEHAPDPSTAKHLEKLCHTVREQQADLGFALDGDGDRVVMVDETGAILRADRLLCLFAKICLEQQPQREVVFDVKCSSLVIQQIKHYGGIPHMLRTGSTFLRKYIAHSKGQAVFGGEYAGHYVFNDGRGKGYDDGLYAALRAMEYLAQSPAQKFSALFVQIPERYATEDTYIRTYQHHPVEVLQDIEQQSHKIAAHLTKIDGVRLDFDDGFGIIRASNTGEYLTVRFDASSASRLNEIRQNFAYLLSEKYPEIAHDICNAQ</sequence>
<evidence type="ECO:0000259" key="13">
    <source>
        <dbReference type="Pfam" id="PF02879"/>
    </source>
</evidence>
<comment type="caution">
    <text evidence="15">The sequence shown here is derived from an EMBL/GenBank/DDBJ whole genome shotgun (WGS) entry which is preliminary data.</text>
</comment>
<dbReference type="HOGENOM" id="CLU_016950_9_1_6"/>
<dbReference type="InterPro" id="IPR016055">
    <property type="entry name" value="A-D-PHexomutase_a/b/a-I/II/III"/>
</dbReference>
<dbReference type="EC" id="5.4.2.8" evidence="5"/>
<comment type="similarity">
    <text evidence="4 10">Belongs to the phosphohexose mutase family.</text>
</comment>